<protein>
    <submittedName>
        <fullName evidence="1">Uncharacterized protein</fullName>
    </submittedName>
</protein>
<accession>A0A3B0MDX7</accession>
<name>A0A3B0MDX7_9RHOB</name>
<organism evidence="1 2">
    <name type="scientific">Roseinatronobacter ekhonensis</name>
    <dbReference type="NCBI Taxonomy" id="254356"/>
    <lineage>
        <taxon>Bacteria</taxon>
        <taxon>Pseudomonadati</taxon>
        <taxon>Pseudomonadota</taxon>
        <taxon>Alphaproteobacteria</taxon>
        <taxon>Rhodobacterales</taxon>
        <taxon>Paracoccaceae</taxon>
        <taxon>Roseinatronobacter</taxon>
    </lineage>
</organism>
<gene>
    <name evidence="1" type="ORF">ROE7235_03588</name>
</gene>
<dbReference type="AlphaFoldDB" id="A0A3B0MDX7"/>
<evidence type="ECO:0000313" key="2">
    <source>
        <dbReference type="Proteomes" id="UP000272908"/>
    </source>
</evidence>
<keyword evidence="2" id="KW-1185">Reference proteome</keyword>
<sequence>MIGKNYDDEEIFEILEVLYGIAEEGFEVYSNEAERPDPDE</sequence>
<evidence type="ECO:0000313" key="1">
    <source>
        <dbReference type="EMBL" id="SUZ33813.1"/>
    </source>
</evidence>
<dbReference type="Proteomes" id="UP000272908">
    <property type="component" value="Unassembled WGS sequence"/>
</dbReference>
<proteinExistence type="predicted"/>
<reference evidence="2" key="1">
    <citation type="submission" date="2018-08" db="EMBL/GenBank/DDBJ databases">
        <authorList>
            <person name="Rodrigo-Torres L."/>
            <person name="Arahal R. D."/>
            <person name="Lucena T."/>
        </authorList>
    </citation>
    <scope>NUCLEOTIDE SEQUENCE [LARGE SCALE GENOMIC DNA]</scope>
    <source>
        <strain evidence="2">CECT 7235</strain>
    </source>
</reference>
<dbReference type="EMBL" id="UIHC01000076">
    <property type="protein sequence ID" value="SUZ33813.1"/>
    <property type="molecule type" value="Genomic_DNA"/>
</dbReference>